<name>A0A1U9ZQH5_9ACTN</name>
<dbReference type="EMBL" id="CP017717">
    <property type="protein sequence ID" value="AQZ60211.1"/>
    <property type="molecule type" value="Genomic_DNA"/>
</dbReference>
<protein>
    <submittedName>
        <fullName evidence="1">Uncharacterized protein</fullName>
    </submittedName>
</protein>
<evidence type="ECO:0000313" key="1">
    <source>
        <dbReference type="EMBL" id="AQZ60211.1"/>
    </source>
</evidence>
<organism evidence="1 2">
    <name type="scientific">[Actinomadura] parvosata subsp. kistnae</name>
    <dbReference type="NCBI Taxonomy" id="1909395"/>
    <lineage>
        <taxon>Bacteria</taxon>
        <taxon>Bacillati</taxon>
        <taxon>Actinomycetota</taxon>
        <taxon>Actinomycetes</taxon>
        <taxon>Streptosporangiales</taxon>
        <taxon>Streptosporangiaceae</taxon>
        <taxon>Nonomuraea</taxon>
    </lineage>
</organism>
<dbReference type="AlphaFoldDB" id="A0A1U9ZQH5"/>
<gene>
    <name evidence="1" type="ORF">BKM31_00605</name>
</gene>
<accession>A0A1U9ZQH5</accession>
<dbReference type="STRING" id="1909395.BKM31_00605"/>
<sequence>MVRAGLVAGLASALCGRRPVAVSEGIAAGGVIGVGRSRELEGDRDGRSVWGAAGAAVGWDTE</sequence>
<reference evidence="2" key="1">
    <citation type="journal article" date="2017" name="Med. Chem. Commun.">
        <title>Nonomuraea sp. ATCC 55076 harbours the largest actinomycete chromosome to date and the kistamicin biosynthetic gene cluster.</title>
        <authorList>
            <person name="Nazari B."/>
            <person name="Forneris C.C."/>
            <person name="Gibson M.I."/>
            <person name="Moon K."/>
            <person name="Schramma K.R."/>
            <person name="Seyedsayamdost M.R."/>
        </authorList>
    </citation>
    <scope>NUCLEOTIDE SEQUENCE [LARGE SCALE GENOMIC DNA]</scope>
    <source>
        <strain evidence="2">ATCC 55076</strain>
    </source>
</reference>
<proteinExistence type="predicted"/>
<keyword evidence="2" id="KW-1185">Reference proteome</keyword>
<dbReference type="KEGG" id="noa:BKM31_00605"/>
<dbReference type="Proteomes" id="UP000190797">
    <property type="component" value="Chromosome"/>
</dbReference>
<evidence type="ECO:0000313" key="2">
    <source>
        <dbReference type="Proteomes" id="UP000190797"/>
    </source>
</evidence>